<evidence type="ECO:0000313" key="7">
    <source>
        <dbReference type="EMBL" id="ACL55824.1"/>
    </source>
</evidence>
<keyword evidence="1" id="KW-0547">Nucleotide-binding</keyword>
<keyword evidence="4" id="KW-0067">ATP-binding</keyword>
<evidence type="ECO:0000256" key="4">
    <source>
        <dbReference type="ARBA" id="ARBA00022840"/>
    </source>
</evidence>
<dbReference type="EMBL" id="CP001349">
    <property type="protein sequence ID" value="ACL55824.1"/>
    <property type="molecule type" value="Genomic_DNA"/>
</dbReference>
<dbReference type="eggNOG" id="COG1203">
    <property type="taxonomic scope" value="Bacteria"/>
</dbReference>
<gene>
    <name evidence="7" type="ordered locus">Mnod_0794</name>
</gene>
<keyword evidence="3 7" id="KW-0347">Helicase</keyword>
<dbReference type="GO" id="GO:0016787">
    <property type="term" value="F:hydrolase activity"/>
    <property type="evidence" value="ECO:0007669"/>
    <property type="project" value="UniProtKB-KW"/>
</dbReference>
<evidence type="ECO:0000256" key="5">
    <source>
        <dbReference type="ARBA" id="ARBA00023118"/>
    </source>
</evidence>
<dbReference type="SUPFAM" id="SSF52540">
    <property type="entry name" value="P-loop containing nucleoside triphosphate hydrolases"/>
    <property type="match status" value="1"/>
</dbReference>
<evidence type="ECO:0000259" key="6">
    <source>
        <dbReference type="PROSITE" id="PS51643"/>
    </source>
</evidence>
<dbReference type="HOGENOM" id="CLU_010123_0_0_5"/>
<dbReference type="GO" id="GO:0005524">
    <property type="term" value="F:ATP binding"/>
    <property type="evidence" value="ECO:0007669"/>
    <property type="project" value="UniProtKB-KW"/>
</dbReference>
<name>B8IFB3_METNO</name>
<keyword evidence="8" id="KW-1185">Reference proteome</keyword>
<dbReference type="PROSITE" id="PS51643">
    <property type="entry name" value="HD_CAS3"/>
    <property type="match status" value="1"/>
</dbReference>
<dbReference type="GO" id="GO:0003676">
    <property type="term" value="F:nucleic acid binding"/>
    <property type="evidence" value="ECO:0007669"/>
    <property type="project" value="InterPro"/>
</dbReference>
<proteinExistence type="predicted"/>
<evidence type="ECO:0000256" key="3">
    <source>
        <dbReference type="ARBA" id="ARBA00022806"/>
    </source>
</evidence>
<dbReference type="InterPro" id="IPR054712">
    <property type="entry name" value="Cas3-like_dom"/>
</dbReference>
<accession>B8IFB3</accession>
<dbReference type="KEGG" id="mno:Mnod_0794"/>
<sequence>MSHGAEPLAHSAPTADAEPQTYAEHIGAVVEMARANAEALALFCMDGAGFVETVVDAATYHDLGKLDPANQDGLRAGRHGVLPWDHIDAGVAHLMREGAEGAAWLVRAHHSPGLPCWAEHFVADGRRLRGRRSGTDYEPHDIQTARTDRLLADYLAIHETCLGQQHAPSLRPARHGLATRLKLSCLVDADHTDTAGFDTGRGPPPEAPPPRWRERLEALDWYVAALPSSGNPERDRNRADFYAACRTATLDAPFVACKGPVGLGKTTAVTAFLLRAADAHRLRRLFIVAPYTNVISQAVKRLRDAVTLPGEDPEEVVAEHHHRADFQSVDTRDLAVTWRAPIVVTTAVQFFETLAANAPSRLRKLHALPGSAVFLDEAHAALPTPLWQQNWRWLRELAGHWSCRFVLASGSLARFWEKEAVVAEGKCELPELMPSPLAQRVLRAETRRISYATLGRLADVDKLTDAVLAAPGPHLVILNTVQSAAVVARALAKEAGDRNVMHVSTALCPRDRSAVIAKIATRLGEPDRDWMLVATSCVEAGVDFSFRTAFRERFSAASLIQIGGRVNRHGECEHGGCVFDFVIDSGNGLVLHPAATAPAGVLGRLFKEGAFAADQIDPADLVTRAMDRELREKVQAQGDPLTKAERDRDYPSVAALGRVIDVDTRLVVVDPQLKQALEHRAHLPFRTLLNGSVQLWANKIDALGLSPVHRGHDIFWFPYRYDPGFLGYMAGVLELEDFAERGFAIYD</sequence>
<keyword evidence="2" id="KW-0378">Hydrolase</keyword>
<dbReference type="Pfam" id="PF22590">
    <property type="entry name" value="Cas3-like_C_2"/>
    <property type="match status" value="1"/>
</dbReference>
<dbReference type="AlphaFoldDB" id="B8IFB3"/>
<dbReference type="Pfam" id="PF00270">
    <property type="entry name" value="DEAD"/>
    <property type="match status" value="1"/>
</dbReference>
<dbReference type="STRING" id="460265.Mnod_0794"/>
<reference evidence="7 8" key="1">
    <citation type="submission" date="2009-01" db="EMBL/GenBank/DDBJ databases">
        <title>Complete sequence of chromosome of Methylobacterium nodulans ORS 2060.</title>
        <authorList>
            <consortium name="US DOE Joint Genome Institute"/>
            <person name="Lucas S."/>
            <person name="Copeland A."/>
            <person name="Lapidus A."/>
            <person name="Glavina del Rio T."/>
            <person name="Dalin E."/>
            <person name="Tice H."/>
            <person name="Bruce D."/>
            <person name="Goodwin L."/>
            <person name="Pitluck S."/>
            <person name="Sims D."/>
            <person name="Brettin T."/>
            <person name="Detter J.C."/>
            <person name="Han C."/>
            <person name="Larimer F."/>
            <person name="Land M."/>
            <person name="Hauser L."/>
            <person name="Kyrpides N."/>
            <person name="Ivanova N."/>
            <person name="Marx C.J."/>
            <person name="Richardson P."/>
        </authorList>
    </citation>
    <scope>NUCLEOTIDE SEQUENCE [LARGE SCALE GENOMIC DNA]</scope>
    <source>
        <strain evidence="8">LMG 21967 / CNCM I-2342 / ORS 2060</strain>
    </source>
</reference>
<protein>
    <submittedName>
        <fullName evidence="7">Helicase-like protein</fullName>
    </submittedName>
</protein>
<dbReference type="Gene3D" id="3.40.50.300">
    <property type="entry name" value="P-loop containing nucleotide triphosphate hydrolases"/>
    <property type="match status" value="2"/>
</dbReference>
<keyword evidence="5" id="KW-0051">Antiviral defense</keyword>
<dbReference type="OrthoDB" id="9810236at2"/>
<evidence type="ECO:0000256" key="2">
    <source>
        <dbReference type="ARBA" id="ARBA00022801"/>
    </source>
</evidence>
<evidence type="ECO:0000313" key="8">
    <source>
        <dbReference type="Proteomes" id="UP000008207"/>
    </source>
</evidence>
<dbReference type="InterPro" id="IPR006483">
    <property type="entry name" value="CRISPR-assoc_Cas3_HD"/>
</dbReference>
<dbReference type="Proteomes" id="UP000008207">
    <property type="component" value="Chromosome"/>
</dbReference>
<evidence type="ECO:0000256" key="1">
    <source>
        <dbReference type="ARBA" id="ARBA00022741"/>
    </source>
</evidence>
<dbReference type="GO" id="GO:0004386">
    <property type="term" value="F:helicase activity"/>
    <property type="evidence" value="ECO:0007669"/>
    <property type="project" value="UniProtKB-KW"/>
</dbReference>
<dbReference type="CDD" id="cd09641">
    <property type="entry name" value="Cas3''_I"/>
    <property type="match status" value="1"/>
</dbReference>
<feature type="domain" description="HD Cas3-type" evidence="6">
    <location>
        <begin position="15"/>
        <end position="192"/>
    </location>
</feature>
<organism evidence="7 8">
    <name type="scientific">Methylobacterium nodulans (strain LMG 21967 / CNCM I-2342 / ORS 2060)</name>
    <dbReference type="NCBI Taxonomy" id="460265"/>
    <lineage>
        <taxon>Bacteria</taxon>
        <taxon>Pseudomonadati</taxon>
        <taxon>Pseudomonadota</taxon>
        <taxon>Alphaproteobacteria</taxon>
        <taxon>Hyphomicrobiales</taxon>
        <taxon>Methylobacteriaceae</taxon>
        <taxon>Methylobacterium</taxon>
    </lineage>
</organism>
<dbReference type="GO" id="GO:0051607">
    <property type="term" value="P:defense response to virus"/>
    <property type="evidence" value="ECO:0007669"/>
    <property type="project" value="UniProtKB-KW"/>
</dbReference>
<dbReference type="InterPro" id="IPR011545">
    <property type="entry name" value="DEAD/DEAH_box_helicase_dom"/>
</dbReference>
<dbReference type="InterPro" id="IPR027417">
    <property type="entry name" value="P-loop_NTPase"/>
</dbReference>